<proteinExistence type="predicted"/>
<feature type="transmembrane region" description="Helical" evidence="6">
    <location>
        <begin position="21"/>
        <end position="43"/>
    </location>
</feature>
<evidence type="ECO:0000259" key="7">
    <source>
        <dbReference type="PROSITE" id="PS50850"/>
    </source>
</evidence>
<sequence>MRGSTMQIAIPAFGHNRNFTKLWFGQTVSLFGSNITLLALPLAAATQLAATPVQMGLMQSAQYLPFLLFGLLAGVWVDRLPRRPVMVVADLGRALALAVVPVAAWGGWLSMPVLYGVTFVMGTLNLFFEAAYAAILPALVPASELAASNSKLQTSAAVAEITGPGLAGW</sequence>
<dbReference type="GO" id="GO:0005886">
    <property type="term" value="C:plasma membrane"/>
    <property type="evidence" value="ECO:0007669"/>
    <property type="project" value="UniProtKB-SubCell"/>
</dbReference>
<dbReference type="Proteomes" id="UP000050509">
    <property type="component" value="Unassembled WGS sequence"/>
</dbReference>
<comment type="caution">
    <text evidence="8">The sequence shown here is derived from an EMBL/GenBank/DDBJ whole genome shotgun (WGS) entry which is preliminary data.</text>
</comment>
<keyword evidence="3 6" id="KW-0812">Transmembrane</keyword>
<gene>
    <name evidence="8" type="ORF">SE17_35980</name>
</gene>
<dbReference type="PROSITE" id="PS50850">
    <property type="entry name" value="MFS"/>
    <property type="match status" value="1"/>
</dbReference>
<keyword evidence="5 6" id="KW-0472">Membrane</keyword>
<feature type="transmembrane region" description="Helical" evidence="6">
    <location>
        <begin position="87"/>
        <end position="108"/>
    </location>
</feature>
<feature type="domain" description="Major facilitator superfamily (MFS) profile" evidence="7">
    <location>
        <begin position="18"/>
        <end position="169"/>
    </location>
</feature>
<feature type="transmembrane region" description="Helical" evidence="6">
    <location>
        <begin position="63"/>
        <end position="80"/>
    </location>
</feature>
<evidence type="ECO:0000313" key="8">
    <source>
        <dbReference type="EMBL" id="KPV48826.1"/>
    </source>
</evidence>
<evidence type="ECO:0000313" key="9">
    <source>
        <dbReference type="Proteomes" id="UP000050509"/>
    </source>
</evidence>
<evidence type="ECO:0000256" key="2">
    <source>
        <dbReference type="ARBA" id="ARBA00022475"/>
    </source>
</evidence>
<dbReference type="SUPFAM" id="SSF103473">
    <property type="entry name" value="MFS general substrate transporter"/>
    <property type="match status" value="1"/>
</dbReference>
<dbReference type="GO" id="GO:0022857">
    <property type="term" value="F:transmembrane transporter activity"/>
    <property type="evidence" value="ECO:0007669"/>
    <property type="project" value="InterPro"/>
</dbReference>
<organism evidence="8 9">
    <name type="scientific">Kouleothrix aurantiaca</name>
    <dbReference type="NCBI Taxonomy" id="186479"/>
    <lineage>
        <taxon>Bacteria</taxon>
        <taxon>Bacillati</taxon>
        <taxon>Chloroflexota</taxon>
        <taxon>Chloroflexia</taxon>
        <taxon>Chloroflexales</taxon>
        <taxon>Roseiflexineae</taxon>
        <taxon>Roseiflexaceae</taxon>
        <taxon>Kouleothrix</taxon>
    </lineage>
</organism>
<dbReference type="InterPro" id="IPR036259">
    <property type="entry name" value="MFS_trans_sf"/>
</dbReference>
<accession>A0A0P9H4B5</accession>
<evidence type="ECO:0000256" key="5">
    <source>
        <dbReference type="ARBA" id="ARBA00023136"/>
    </source>
</evidence>
<protein>
    <recommendedName>
        <fullName evidence="7">Major facilitator superfamily (MFS) profile domain-containing protein</fullName>
    </recommendedName>
</protein>
<dbReference type="AlphaFoldDB" id="A0A0P9H4B5"/>
<keyword evidence="9" id="KW-1185">Reference proteome</keyword>
<evidence type="ECO:0000256" key="6">
    <source>
        <dbReference type="SAM" id="Phobius"/>
    </source>
</evidence>
<feature type="non-terminal residue" evidence="8">
    <location>
        <position position="169"/>
    </location>
</feature>
<evidence type="ECO:0000256" key="4">
    <source>
        <dbReference type="ARBA" id="ARBA00022989"/>
    </source>
</evidence>
<keyword evidence="4 6" id="KW-1133">Transmembrane helix</keyword>
<keyword evidence="2" id="KW-1003">Cell membrane</keyword>
<dbReference type="Pfam" id="PF07690">
    <property type="entry name" value="MFS_1"/>
    <property type="match status" value="1"/>
</dbReference>
<evidence type="ECO:0000256" key="1">
    <source>
        <dbReference type="ARBA" id="ARBA00004651"/>
    </source>
</evidence>
<dbReference type="InterPro" id="IPR011701">
    <property type="entry name" value="MFS"/>
</dbReference>
<comment type="subcellular location">
    <subcellularLocation>
        <location evidence="1">Cell membrane</location>
        <topology evidence="1">Multi-pass membrane protein</topology>
    </subcellularLocation>
</comment>
<dbReference type="PANTHER" id="PTHR23513:SF6">
    <property type="entry name" value="MAJOR FACILITATOR SUPERFAMILY ASSOCIATED DOMAIN-CONTAINING PROTEIN"/>
    <property type="match status" value="1"/>
</dbReference>
<reference evidence="8 9" key="1">
    <citation type="submission" date="2015-09" db="EMBL/GenBank/DDBJ databases">
        <title>Draft genome sequence of Kouleothrix aurantiaca JCM 19913.</title>
        <authorList>
            <person name="Hemp J."/>
        </authorList>
    </citation>
    <scope>NUCLEOTIDE SEQUENCE [LARGE SCALE GENOMIC DNA]</scope>
    <source>
        <strain evidence="8 9">COM-B</strain>
    </source>
</reference>
<dbReference type="InterPro" id="IPR020846">
    <property type="entry name" value="MFS_dom"/>
</dbReference>
<dbReference type="PANTHER" id="PTHR23513">
    <property type="entry name" value="INTEGRAL MEMBRANE EFFLUX PROTEIN-RELATED"/>
    <property type="match status" value="1"/>
</dbReference>
<name>A0A0P9H4B5_9CHLR</name>
<dbReference type="Gene3D" id="1.20.1250.20">
    <property type="entry name" value="MFS general substrate transporter like domains"/>
    <property type="match status" value="1"/>
</dbReference>
<evidence type="ECO:0000256" key="3">
    <source>
        <dbReference type="ARBA" id="ARBA00022692"/>
    </source>
</evidence>
<dbReference type="EMBL" id="LJCR01002370">
    <property type="protein sequence ID" value="KPV48826.1"/>
    <property type="molecule type" value="Genomic_DNA"/>
</dbReference>